<name>A0A699ZVZ0_HAELA</name>
<dbReference type="Pfam" id="PF02171">
    <property type="entry name" value="Piwi"/>
    <property type="match status" value="1"/>
</dbReference>
<evidence type="ECO:0000313" key="2">
    <source>
        <dbReference type="EMBL" id="GFH26843.1"/>
    </source>
</evidence>
<dbReference type="SUPFAM" id="SSF53098">
    <property type="entry name" value="Ribonuclease H-like"/>
    <property type="match status" value="1"/>
</dbReference>
<dbReference type="PROSITE" id="PS50822">
    <property type="entry name" value="PIWI"/>
    <property type="match status" value="1"/>
</dbReference>
<dbReference type="AlphaFoldDB" id="A0A699ZVZ0"/>
<reference evidence="2 3" key="1">
    <citation type="submission" date="2020-02" db="EMBL/GenBank/DDBJ databases">
        <title>Draft genome sequence of Haematococcus lacustris strain NIES-144.</title>
        <authorList>
            <person name="Morimoto D."/>
            <person name="Nakagawa S."/>
            <person name="Yoshida T."/>
            <person name="Sawayama S."/>
        </authorList>
    </citation>
    <scope>NUCLEOTIDE SEQUENCE [LARGE SCALE GENOMIC DNA]</scope>
    <source>
        <strain evidence="2 3">NIES-144</strain>
    </source>
</reference>
<feature type="domain" description="Piwi" evidence="1">
    <location>
        <begin position="162"/>
        <end position="206"/>
    </location>
</feature>
<proteinExistence type="predicted"/>
<keyword evidence="3" id="KW-1185">Reference proteome</keyword>
<accession>A0A699ZVZ0</accession>
<dbReference type="InterPro" id="IPR012337">
    <property type="entry name" value="RNaseH-like_sf"/>
</dbReference>
<feature type="non-terminal residue" evidence="2">
    <location>
        <position position="1"/>
    </location>
</feature>
<dbReference type="GO" id="GO:0003676">
    <property type="term" value="F:nucleic acid binding"/>
    <property type="evidence" value="ECO:0007669"/>
    <property type="project" value="InterPro"/>
</dbReference>
<dbReference type="PANTHER" id="PTHR22891">
    <property type="entry name" value="EUKARYOTIC TRANSLATION INITIATION FACTOR 2C"/>
    <property type="match status" value="1"/>
</dbReference>
<dbReference type="Gene3D" id="3.40.50.2300">
    <property type="match status" value="1"/>
</dbReference>
<evidence type="ECO:0000313" key="3">
    <source>
        <dbReference type="Proteomes" id="UP000485058"/>
    </source>
</evidence>
<dbReference type="Proteomes" id="UP000485058">
    <property type="component" value="Unassembled WGS sequence"/>
</dbReference>
<dbReference type="InterPro" id="IPR036397">
    <property type="entry name" value="RNaseH_sf"/>
</dbReference>
<gene>
    <name evidence="2" type="ORF">HaLaN_25062</name>
</gene>
<dbReference type="EMBL" id="BLLF01003260">
    <property type="protein sequence ID" value="GFH26843.1"/>
    <property type="molecule type" value="Genomic_DNA"/>
</dbReference>
<dbReference type="InterPro" id="IPR003165">
    <property type="entry name" value="Piwi"/>
</dbReference>
<sequence>MDHLTALDQARRQAYEKLKKPAQILFIIQTEPDAVYAEVKRICDCELGIMSQVLTESKLRMFGGAESKGMGKTELTERAPDKSPDMPSVAAVVASMNPDCTRYAARIMTQDPLKEMITDMRAAVLDLLRLWGNTNKALPDAIVMQPDTCPHIPFKCSADLRFRDGISEGQFSQAIDQELSGIKAACREFTLRGQPYSPRITFVTVQ</sequence>
<feature type="non-terminal residue" evidence="2">
    <location>
        <position position="206"/>
    </location>
</feature>
<comment type="caution">
    <text evidence="2">The sequence shown here is derived from an EMBL/GenBank/DDBJ whole genome shotgun (WGS) entry which is preliminary data.</text>
</comment>
<evidence type="ECO:0000259" key="1">
    <source>
        <dbReference type="PROSITE" id="PS50822"/>
    </source>
</evidence>
<dbReference type="Gene3D" id="3.30.420.10">
    <property type="entry name" value="Ribonuclease H-like superfamily/Ribonuclease H"/>
    <property type="match status" value="1"/>
</dbReference>
<organism evidence="2 3">
    <name type="scientific">Haematococcus lacustris</name>
    <name type="common">Green alga</name>
    <name type="synonym">Haematococcus pluvialis</name>
    <dbReference type="NCBI Taxonomy" id="44745"/>
    <lineage>
        <taxon>Eukaryota</taxon>
        <taxon>Viridiplantae</taxon>
        <taxon>Chlorophyta</taxon>
        <taxon>core chlorophytes</taxon>
        <taxon>Chlorophyceae</taxon>
        <taxon>CS clade</taxon>
        <taxon>Chlamydomonadales</taxon>
        <taxon>Haematococcaceae</taxon>
        <taxon>Haematococcus</taxon>
    </lineage>
</organism>
<protein>
    <recommendedName>
        <fullName evidence="1">Piwi domain-containing protein</fullName>
    </recommendedName>
</protein>